<dbReference type="OrthoDB" id="6287070at2759"/>
<dbReference type="AlphaFoldDB" id="A0A0D2UFP4"/>
<feature type="region of interest" description="Disordered" evidence="1">
    <location>
        <begin position="662"/>
        <end position="684"/>
    </location>
</feature>
<keyword evidence="4" id="KW-1185">Reference proteome</keyword>
<proteinExistence type="predicted"/>
<dbReference type="PROSITE" id="PS00972">
    <property type="entry name" value="USP_1"/>
    <property type="match status" value="1"/>
</dbReference>
<feature type="region of interest" description="Disordered" evidence="1">
    <location>
        <begin position="249"/>
        <end position="280"/>
    </location>
</feature>
<dbReference type="STRING" id="595528.A0A0D2UFP4"/>
<evidence type="ECO:0000259" key="2">
    <source>
        <dbReference type="Pfam" id="PF00443"/>
    </source>
</evidence>
<dbReference type="Gene3D" id="3.90.70.10">
    <property type="entry name" value="Cysteine proteinases"/>
    <property type="match status" value="2"/>
</dbReference>
<feature type="region of interest" description="Disordered" evidence="1">
    <location>
        <begin position="1"/>
        <end position="32"/>
    </location>
</feature>
<dbReference type="Pfam" id="PF00443">
    <property type="entry name" value="UCH"/>
    <property type="match status" value="1"/>
</dbReference>
<feature type="region of interest" description="Disordered" evidence="1">
    <location>
        <begin position="398"/>
        <end position="424"/>
    </location>
</feature>
<evidence type="ECO:0000256" key="1">
    <source>
        <dbReference type="SAM" id="MobiDB-lite"/>
    </source>
</evidence>
<dbReference type="SUPFAM" id="SSF54001">
    <property type="entry name" value="Cysteine proteinases"/>
    <property type="match status" value="1"/>
</dbReference>
<feature type="compositionally biased region" description="Basic residues" evidence="1">
    <location>
        <begin position="876"/>
        <end position="895"/>
    </location>
</feature>
<feature type="compositionally biased region" description="Basic and acidic residues" evidence="1">
    <location>
        <begin position="271"/>
        <end position="280"/>
    </location>
</feature>
<feature type="compositionally biased region" description="Polar residues" evidence="1">
    <location>
        <begin position="295"/>
        <end position="310"/>
    </location>
</feature>
<dbReference type="InterPro" id="IPR038765">
    <property type="entry name" value="Papain-like_cys_pep_sf"/>
</dbReference>
<feature type="compositionally biased region" description="Low complexity" evidence="1">
    <location>
        <begin position="398"/>
        <end position="420"/>
    </location>
</feature>
<dbReference type="InterPro" id="IPR050164">
    <property type="entry name" value="Peptidase_C19"/>
</dbReference>
<feature type="domain" description="Peptidase C19 ubiquitin carboxyl-terminal hydrolase" evidence="2">
    <location>
        <begin position="118"/>
        <end position="822"/>
    </location>
</feature>
<dbReference type="GO" id="GO:0005634">
    <property type="term" value="C:nucleus"/>
    <property type="evidence" value="ECO:0007669"/>
    <property type="project" value="TreeGrafter"/>
</dbReference>
<dbReference type="EMBL" id="KE346366">
    <property type="protein sequence ID" value="KJE93956.1"/>
    <property type="molecule type" value="Genomic_DNA"/>
</dbReference>
<dbReference type="GO" id="GO:0016579">
    <property type="term" value="P:protein deubiquitination"/>
    <property type="evidence" value="ECO:0007669"/>
    <property type="project" value="InterPro"/>
</dbReference>
<dbReference type="GO" id="GO:0004843">
    <property type="term" value="F:cysteine-type deubiquitinase activity"/>
    <property type="evidence" value="ECO:0007669"/>
    <property type="project" value="InterPro"/>
</dbReference>
<dbReference type="InterPro" id="IPR018200">
    <property type="entry name" value="USP_CS"/>
</dbReference>
<dbReference type="PANTHER" id="PTHR24006">
    <property type="entry name" value="UBIQUITIN CARBOXYL-TERMINAL HYDROLASE"/>
    <property type="match status" value="1"/>
</dbReference>
<dbReference type="InterPro" id="IPR001394">
    <property type="entry name" value="Peptidase_C19_UCH"/>
</dbReference>
<evidence type="ECO:0000313" key="3">
    <source>
        <dbReference type="EMBL" id="KJE93956.1"/>
    </source>
</evidence>
<organism evidence="3 4">
    <name type="scientific">Capsaspora owczarzaki (strain ATCC 30864)</name>
    <dbReference type="NCBI Taxonomy" id="595528"/>
    <lineage>
        <taxon>Eukaryota</taxon>
        <taxon>Filasterea</taxon>
        <taxon>Capsaspora</taxon>
    </lineage>
</organism>
<dbReference type="InParanoid" id="A0A0D2UFP4"/>
<feature type="compositionally biased region" description="Basic and acidic residues" evidence="1">
    <location>
        <begin position="845"/>
        <end position="857"/>
    </location>
</feature>
<feature type="compositionally biased region" description="Low complexity" evidence="1">
    <location>
        <begin position="249"/>
        <end position="268"/>
    </location>
</feature>
<evidence type="ECO:0000313" key="4">
    <source>
        <dbReference type="Proteomes" id="UP000008743"/>
    </source>
</evidence>
<dbReference type="Proteomes" id="UP000008743">
    <property type="component" value="Unassembled WGS sequence"/>
</dbReference>
<dbReference type="RefSeq" id="XP_004347412.1">
    <property type="nucleotide sequence ID" value="XM_004347362.2"/>
</dbReference>
<name>A0A0D2UFP4_CAPO3</name>
<feature type="region of interest" description="Disordered" evidence="1">
    <location>
        <begin position="845"/>
        <end position="898"/>
    </location>
</feature>
<sequence length="940" mass="104388">MTLLKPSSGRAAHETFSSAPPPPPPAAAAPSPLSDGMVDVELLTVLLLSKHEELALESPLAAKDARLLLAACDWNVDVAADWLQRWNKAARLYVLPSSMETSVGAEQAPSSTWTGLQGISNAGNTCYIDALLFALFARQDTFEGMLQLPIAIPAPPPENSRNPSASSIDAMRKRRQQALSIKGLQQWMVLVINLLRSGGLVGAPFMQELRVRLVSCGFMRDALESQPSASEVAQREHDDHEMALRLQAQESASFSSSSSNSSAFPQSQTHSYEDEKRRMEQRDLEFARSLHQQMNESGAGSVGSTMQQPSAPGVRPSDVPVFHDIVNGANAALRPVQNQNQNQNSLLPTAEHSAPRRSAPVPETMPLTLDTIEWTFERFVAVLAMHARPEFYHDLVAPSSRSASPPSAPHSYSAPASHRPQGADADVEARLAELVVTLEHSNRLVSSGQQDTAELFYFLTDLFNLPQIAIDQVLHHRGVQEPGDERVELQRMVPVAVVDSLSLKSPAEQESQSVGLTTLLDNYLRVEEVFVERSVPRNPDHNPIPPRDRLVNIHDHHDDIDPADGFHAFEATSPFPDLQSQHWVEVTQAPGLGKKMGAFDAEWQHVHQRDIASDDPFESPPVLDPHTTESVPANLHLKFIGGYTTALSQGHRRASQLSTQLSQQPQSPGSILNAMSGATGGGGGNGIVGPGTAHLFSRPIFPVQLKRYWYDRANNCLRKSHRPVQLQTMVDLTTLFAEEKGGNLATRARLVAIVCHRGETSTSGHYVTYAANEYDDWVLFDDTNTPTVVACPELFWSNSSSSSPSTRVHMDRIVRESYLLFYELCTQEESDQHVQTVAAHREQMRQVQLAEERRQQQQHEQQQQLNKIASHDKDHHHDKHRHLLPWHSHSRKHSKERNEVVLEGASSHLSQVERDHQMALQLQEAAYREHDNDHHHCRSQ</sequence>
<reference evidence="4" key="1">
    <citation type="submission" date="2011-02" db="EMBL/GenBank/DDBJ databases">
        <title>The Genome Sequence of Capsaspora owczarzaki ATCC 30864.</title>
        <authorList>
            <person name="Russ C."/>
            <person name="Cuomo C."/>
            <person name="Burger G."/>
            <person name="Gray M.W."/>
            <person name="Holland P.W.H."/>
            <person name="King N."/>
            <person name="Lang F.B.F."/>
            <person name="Roger A.J."/>
            <person name="Ruiz-Trillo I."/>
            <person name="Young S.K."/>
            <person name="Zeng Q."/>
            <person name="Gargeya S."/>
            <person name="Alvarado L."/>
            <person name="Berlin A."/>
            <person name="Chapman S.B."/>
            <person name="Chen Z."/>
            <person name="Freedman E."/>
            <person name="Gellesch M."/>
            <person name="Goldberg J."/>
            <person name="Griggs A."/>
            <person name="Gujja S."/>
            <person name="Heilman E."/>
            <person name="Heiman D."/>
            <person name="Howarth C."/>
            <person name="Mehta T."/>
            <person name="Neiman D."/>
            <person name="Pearson M."/>
            <person name="Roberts A."/>
            <person name="Saif S."/>
            <person name="Shea T."/>
            <person name="Shenoy N."/>
            <person name="Sisk P."/>
            <person name="Stolte C."/>
            <person name="Sykes S."/>
            <person name="White J."/>
            <person name="Yandava C."/>
            <person name="Haas B."/>
            <person name="Nusbaum C."/>
            <person name="Birren B."/>
        </authorList>
    </citation>
    <scope>NUCLEOTIDE SEQUENCE</scope>
    <source>
        <strain evidence="4">ATCC 30864</strain>
    </source>
</reference>
<feature type="region of interest" description="Disordered" evidence="1">
    <location>
        <begin position="295"/>
        <end position="319"/>
    </location>
</feature>
<dbReference type="CDD" id="cd02257">
    <property type="entry name" value="Peptidase_C19"/>
    <property type="match status" value="1"/>
</dbReference>
<accession>A0A0D2UFP4</accession>
<dbReference type="GO" id="GO:0005829">
    <property type="term" value="C:cytosol"/>
    <property type="evidence" value="ECO:0007669"/>
    <property type="project" value="TreeGrafter"/>
</dbReference>
<gene>
    <name evidence="3" type="ORF">CAOG_004665</name>
</gene>
<protein>
    <recommendedName>
        <fullName evidence="2">Peptidase C19 ubiquitin carboxyl-terminal hydrolase domain-containing protein</fullName>
    </recommendedName>
</protein>